<feature type="transmembrane region" description="Helical" evidence="2">
    <location>
        <begin position="45"/>
        <end position="63"/>
    </location>
</feature>
<evidence type="ECO:0000313" key="4">
    <source>
        <dbReference type="Proteomes" id="UP001168575"/>
    </source>
</evidence>
<comment type="caution">
    <text evidence="3">The sequence shown here is derived from an EMBL/GenBank/DDBJ whole genome shotgun (WGS) entry which is preliminary data.</text>
</comment>
<accession>A0AA43UBI7</accession>
<gene>
    <name evidence="3" type="ORF">Q3982_08130</name>
</gene>
<dbReference type="AlphaFoldDB" id="A0AA43UBI7"/>
<evidence type="ECO:0000313" key="3">
    <source>
        <dbReference type="EMBL" id="MDO4842624.1"/>
    </source>
</evidence>
<keyword evidence="2" id="KW-0472">Membrane</keyword>
<keyword evidence="2" id="KW-1133">Transmembrane helix</keyword>
<evidence type="ECO:0000256" key="2">
    <source>
        <dbReference type="SAM" id="Phobius"/>
    </source>
</evidence>
<name>A0AA43UBI7_9ACTN</name>
<dbReference type="Proteomes" id="UP001168575">
    <property type="component" value="Unassembled WGS sequence"/>
</dbReference>
<protein>
    <submittedName>
        <fullName evidence="3">Uncharacterized protein</fullName>
    </submittedName>
</protein>
<dbReference type="EMBL" id="JAUMVS010000238">
    <property type="protein sequence ID" value="MDO4842624.1"/>
    <property type="molecule type" value="Genomic_DNA"/>
</dbReference>
<evidence type="ECO:0000256" key="1">
    <source>
        <dbReference type="SAM" id="MobiDB-lite"/>
    </source>
</evidence>
<keyword evidence="2" id="KW-0812">Transmembrane</keyword>
<reference evidence="3" key="1">
    <citation type="submission" date="2023-07" db="EMBL/GenBank/DDBJ databases">
        <title>Between Cages and Wild: Unraveling the Impact of Captivity on Animal Microbiomes and Antimicrobial Resistance.</title>
        <authorList>
            <person name="Schmartz G.P."/>
            <person name="Rehner J."/>
            <person name="Schuff M.J."/>
            <person name="Becker S.L."/>
            <person name="Kravczyk M."/>
            <person name="Gurevich A."/>
            <person name="Francke R."/>
            <person name="Mueller R."/>
            <person name="Keller V."/>
            <person name="Keller A."/>
        </authorList>
    </citation>
    <scope>NUCLEOTIDE SEQUENCE</scope>
    <source>
        <strain evidence="3">S12M_St_49</strain>
    </source>
</reference>
<sequence>MSIYNVNKAMGMIDADLIEAAVYPPESEREKAKTSVFAPKPWMKWAAAAAVFVLVVAGALVALNVTGAWRNGGVADPNGSGDEHSGVIVSSDSGSVGIEDGSHSTNSGVFYPPVPASDRPQTDPEPSDPSEAHGGGDHDLIFQYIDKCVGLNYVFVDYFEEKAGMDIDTWLKTVLKTTEDITNGGIFSEIAALGITKDEFIRLNKTAVEKYIINNPYSDARGRSEKETYDDNYCYTDEEIDIIYSGDKKRIAEAFAQPFAVIADDWELYTLEWIIKNPASLYKEKHISLEAIETAVNKWLNARYIEESDERKLALLARIEEYRKMQ</sequence>
<feature type="region of interest" description="Disordered" evidence="1">
    <location>
        <begin position="76"/>
        <end position="135"/>
    </location>
</feature>
<keyword evidence="4" id="KW-1185">Reference proteome</keyword>
<organism evidence="3 4">
    <name type="scientific">Phoenicibacter congonensis</name>
    <dbReference type="NCBI Taxonomy" id="1944646"/>
    <lineage>
        <taxon>Bacteria</taxon>
        <taxon>Bacillati</taxon>
        <taxon>Actinomycetota</taxon>
        <taxon>Coriobacteriia</taxon>
        <taxon>Eggerthellales</taxon>
        <taxon>Eggerthellaceae</taxon>
        <taxon>Phoenicibacter</taxon>
    </lineage>
</organism>
<feature type="compositionally biased region" description="Low complexity" evidence="1">
    <location>
        <begin position="86"/>
        <end position="99"/>
    </location>
</feature>
<proteinExistence type="predicted"/>